<keyword evidence="6 7" id="KW-0472">Membrane</keyword>
<evidence type="ECO:0000256" key="2">
    <source>
        <dbReference type="ARBA" id="ARBA00022448"/>
    </source>
</evidence>
<sequence length="281" mass="29715">MSALSLARRPWGLSRAGLLWGVVSLACVLLPGAALWVYHQVHPFGIDLHHRLLAPSWQHWLGTDPLGRDTLAYTLVAAVNSLGISVVAMVLALCAGGSAGLLAAEKGRRTKILTGGVVELGIAFPPVITAALLVTLYGAGMGEEVFALAIFFIPGFIRLSQQAASAILAQDYIAAARLSALTPWQTHMRHVLPNMAPGLLVQFSVNVALALLAETGLSYLGLGAPPPLPELGRILASYQVHLFDHPVLVVVPGVIVVLLVLGINMLGDGLRDLFARQEKTS</sequence>
<feature type="domain" description="ABC transmembrane type-1" evidence="8">
    <location>
        <begin position="78"/>
        <end position="267"/>
    </location>
</feature>
<evidence type="ECO:0000259" key="8">
    <source>
        <dbReference type="PROSITE" id="PS50928"/>
    </source>
</evidence>
<evidence type="ECO:0000313" key="10">
    <source>
        <dbReference type="Proteomes" id="UP001301152"/>
    </source>
</evidence>
<name>A0ABT3QCI0_9PROT</name>
<comment type="caution">
    <text evidence="9">The sequence shown here is derived from an EMBL/GenBank/DDBJ whole genome shotgun (WGS) entry which is preliminary data.</text>
</comment>
<evidence type="ECO:0000313" key="9">
    <source>
        <dbReference type="EMBL" id="MCX2562934.1"/>
    </source>
</evidence>
<proteinExistence type="inferred from homology"/>
<evidence type="ECO:0000256" key="6">
    <source>
        <dbReference type="ARBA" id="ARBA00023136"/>
    </source>
</evidence>
<dbReference type="PANTHER" id="PTHR43386:SF25">
    <property type="entry name" value="PEPTIDE ABC TRANSPORTER PERMEASE PROTEIN"/>
    <property type="match status" value="1"/>
</dbReference>
<evidence type="ECO:0000256" key="3">
    <source>
        <dbReference type="ARBA" id="ARBA00022475"/>
    </source>
</evidence>
<feature type="transmembrane region" description="Helical" evidence="7">
    <location>
        <begin position="116"/>
        <end position="139"/>
    </location>
</feature>
<accession>A0ABT3QCI0</accession>
<keyword evidence="10" id="KW-1185">Reference proteome</keyword>
<dbReference type="InterPro" id="IPR050366">
    <property type="entry name" value="BP-dependent_transpt_permease"/>
</dbReference>
<dbReference type="CDD" id="cd06261">
    <property type="entry name" value="TM_PBP2"/>
    <property type="match status" value="1"/>
</dbReference>
<dbReference type="PANTHER" id="PTHR43386">
    <property type="entry name" value="OLIGOPEPTIDE TRANSPORT SYSTEM PERMEASE PROTEIN APPC"/>
    <property type="match status" value="1"/>
</dbReference>
<evidence type="ECO:0000256" key="5">
    <source>
        <dbReference type="ARBA" id="ARBA00022989"/>
    </source>
</evidence>
<dbReference type="Pfam" id="PF00528">
    <property type="entry name" value="BPD_transp_1"/>
    <property type="match status" value="1"/>
</dbReference>
<feature type="transmembrane region" description="Helical" evidence="7">
    <location>
        <begin position="191"/>
        <end position="213"/>
    </location>
</feature>
<feature type="transmembrane region" description="Helical" evidence="7">
    <location>
        <begin position="247"/>
        <end position="267"/>
    </location>
</feature>
<dbReference type="RefSeq" id="WP_173559970.1">
    <property type="nucleotide sequence ID" value="NZ_JAPIUZ010000001.1"/>
</dbReference>
<dbReference type="Proteomes" id="UP001301152">
    <property type="component" value="Unassembled WGS sequence"/>
</dbReference>
<dbReference type="PROSITE" id="PS50928">
    <property type="entry name" value="ABC_TM1"/>
    <property type="match status" value="1"/>
</dbReference>
<evidence type="ECO:0000256" key="7">
    <source>
        <dbReference type="RuleBase" id="RU363032"/>
    </source>
</evidence>
<feature type="transmembrane region" description="Helical" evidence="7">
    <location>
        <begin position="71"/>
        <end position="104"/>
    </location>
</feature>
<organism evidence="9 10">
    <name type="scientific">Acetobacter thailandicus</name>
    <dbReference type="NCBI Taxonomy" id="1502842"/>
    <lineage>
        <taxon>Bacteria</taxon>
        <taxon>Pseudomonadati</taxon>
        <taxon>Pseudomonadota</taxon>
        <taxon>Alphaproteobacteria</taxon>
        <taxon>Acetobacterales</taxon>
        <taxon>Acetobacteraceae</taxon>
        <taxon>Acetobacter</taxon>
    </lineage>
</organism>
<reference evidence="9 10" key="1">
    <citation type="submission" date="2022-11" db="EMBL/GenBank/DDBJ databases">
        <title>Genome sequencing of Acetobacter type strain.</title>
        <authorList>
            <person name="Heo J."/>
            <person name="Lee D."/>
            <person name="Han B.-H."/>
            <person name="Hong S.-B."/>
            <person name="Kwon S.-W."/>
        </authorList>
    </citation>
    <scope>NUCLEOTIDE SEQUENCE [LARGE SCALE GENOMIC DNA]</scope>
    <source>
        <strain evidence="9 10">KACC 21253</strain>
    </source>
</reference>
<evidence type="ECO:0000256" key="4">
    <source>
        <dbReference type="ARBA" id="ARBA00022692"/>
    </source>
</evidence>
<keyword evidence="5 7" id="KW-1133">Transmembrane helix</keyword>
<dbReference type="Gene3D" id="1.10.3720.10">
    <property type="entry name" value="MetI-like"/>
    <property type="match status" value="1"/>
</dbReference>
<keyword evidence="2 7" id="KW-0813">Transport</keyword>
<dbReference type="InterPro" id="IPR000515">
    <property type="entry name" value="MetI-like"/>
</dbReference>
<comment type="similarity">
    <text evidence="7">Belongs to the binding-protein-dependent transport system permease family.</text>
</comment>
<feature type="transmembrane region" description="Helical" evidence="7">
    <location>
        <begin position="18"/>
        <end position="38"/>
    </location>
</feature>
<comment type="subcellular location">
    <subcellularLocation>
        <location evidence="1 7">Cell membrane</location>
        <topology evidence="1 7">Multi-pass membrane protein</topology>
    </subcellularLocation>
</comment>
<protein>
    <submittedName>
        <fullName evidence="9">ABC transporter permease</fullName>
    </submittedName>
</protein>
<dbReference type="SUPFAM" id="SSF161098">
    <property type="entry name" value="MetI-like"/>
    <property type="match status" value="1"/>
</dbReference>
<gene>
    <name evidence="9" type="ORF">OQ497_02970</name>
</gene>
<evidence type="ECO:0000256" key="1">
    <source>
        <dbReference type="ARBA" id="ARBA00004651"/>
    </source>
</evidence>
<feature type="transmembrane region" description="Helical" evidence="7">
    <location>
        <begin position="145"/>
        <end position="170"/>
    </location>
</feature>
<dbReference type="InterPro" id="IPR035906">
    <property type="entry name" value="MetI-like_sf"/>
</dbReference>
<keyword evidence="4 7" id="KW-0812">Transmembrane</keyword>
<dbReference type="EMBL" id="JAPIUZ010000001">
    <property type="protein sequence ID" value="MCX2562934.1"/>
    <property type="molecule type" value="Genomic_DNA"/>
</dbReference>
<keyword evidence="3" id="KW-1003">Cell membrane</keyword>